<keyword evidence="3 6" id="KW-0812">Transmembrane</keyword>
<feature type="transmembrane region" description="Helical" evidence="6">
    <location>
        <begin position="39"/>
        <end position="62"/>
    </location>
</feature>
<reference evidence="7" key="1">
    <citation type="journal article" date="2020" name="mSystems">
        <title>Genome- and Community-Level Interaction Insights into Carbon Utilization and Element Cycling Functions of Hydrothermarchaeota in Hydrothermal Sediment.</title>
        <authorList>
            <person name="Zhou Z."/>
            <person name="Liu Y."/>
            <person name="Xu W."/>
            <person name="Pan J."/>
            <person name="Luo Z.H."/>
            <person name="Li M."/>
        </authorList>
    </citation>
    <scope>NUCLEOTIDE SEQUENCE [LARGE SCALE GENOMIC DNA]</scope>
    <source>
        <strain evidence="7">SpSt-776</strain>
    </source>
</reference>
<dbReference type="InterPro" id="IPR001727">
    <property type="entry name" value="GDT1-like"/>
</dbReference>
<evidence type="ECO:0000256" key="2">
    <source>
        <dbReference type="ARBA" id="ARBA00009190"/>
    </source>
</evidence>
<accession>A0A7C3SHD7</accession>
<comment type="similarity">
    <text evidence="2 6">Belongs to the GDT1 family.</text>
</comment>
<sequence>MNWQVFWITFGTVFLAEIGDKTQLAALSLTADTRAPLSVFLGASIALCCATFLGVSFGGLLAQYVPESVLKKAAGSAFVAIGILILFGKL</sequence>
<evidence type="ECO:0000256" key="1">
    <source>
        <dbReference type="ARBA" id="ARBA00004141"/>
    </source>
</evidence>
<evidence type="ECO:0000313" key="7">
    <source>
        <dbReference type="EMBL" id="HGB13643.1"/>
    </source>
</evidence>
<gene>
    <name evidence="7" type="ORF">ENV62_00145</name>
</gene>
<evidence type="ECO:0000256" key="3">
    <source>
        <dbReference type="ARBA" id="ARBA00022692"/>
    </source>
</evidence>
<protein>
    <recommendedName>
        <fullName evidence="6">GDT1 family protein</fullName>
    </recommendedName>
</protein>
<evidence type="ECO:0000256" key="5">
    <source>
        <dbReference type="ARBA" id="ARBA00023136"/>
    </source>
</evidence>
<dbReference type="EMBL" id="DTHB01000004">
    <property type="protein sequence ID" value="HGB13643.1"/>
    <property type="molecule type" value="Genomic_DNA"/>
</dbReference>
<proteinExistence type="inferred from homology"/>
<organism evidence="7">
    <name type="scientific">Desulfobacca acetoxidans</name>
    <dbReference type="NCBI Taxonomy" id="60893"/>
    <lineage>
        <taxon>Bacteria</taxon>
        <taxon>Pseudomonadati</taxon>
        <taxon>Thermodesulfobacteriota</taxon>
        <taxon>Desulfobaccia</taxon>
        <taxon>Desulfobaccales</taxon>
        <taxon>Desulfobaccaceae</taxon>
        <taxon>Desulfobacca</taxon>
    </lineage>
</organism>
<dbReference type="PANTHER" id="PTHR12608:SF1">
    <property type="entry name" value="TRANSMEMBRANE PROTEIN 165"/>
    <property type="match status" value="1"/>
</dbReference>
<comment type="caution">
    <text evidence="7">The sequence shown here is derived from an EMBL/GenBank/DDBJ whole genome shotgun (WGS) entry which is preliminary data.</text>
</comment>
<evidence type="ECO:0000256" key="4">
    <source>
        <dbReference type="ARBA" id="ARBA00022989"/>
    </source>
</evidence>
<dbReference type="Pfam" id="PF01169">
    <property type="entry name" value="GDT1"/>
    <property type="match status" value="1"/>
</dbReference>
<keyword evidence="5 6" id="KW-0472">Membrane</keyword>
<evidence type="ECO:0000256" key="6">
    <source>
        <dbReference type="RuleBase" id="RU365102"/>
    </source>
</evidence>
<comment type="caution">
    <text evidence="6">Lacks conserved residue(s) required for the propagation of feature annotation.</text>
</comment>
<keyword evidence="4 6" id="KW-1133">Transmembrane helix</keyword>
<dbReference type="GO" id="GO:0016020">
    <property type="term" value="C:membrane"/>
    <property type="evidence" value="ECO:0007669"/>
    <property type="project" value="UniProtKB-SubCell"/>
</dbReference>
<dbReference type="AlphaFoldDB" id="A0A7C3SHD7"/>
<dbReference type="GO" id="GO:0046873">
    <property type="term" value="F:metal ion transmembrane transporter activity"/>
    <property type="evidence" value="ECO:0007669"/>
    <property type="project" value="InterPro"/>
</dbReference>
<feature type="transmembrane region" description="Helical" evidence="6">
    <location>
        <begin position="69"/>
        <end position="88"/>
    </location>
</feature>
<comment type="subcellular location">
    <subcellularLocation>
        <location evidence="1 6">Membrane</location>
        <topology evidence="1 6">Multi-pass membrane protein</topology>
    </subcellularLocation>
</comment>
<dbReference type="PANTHER" id="PTHR12608">
    <property type="entry name" value="TRANSMEMBRANE PROTEIN HTP-1 RELATED"/>
    <property type="match status" value="1"/>
</dbReference>
<name>A0A7C3SHD7_9BACT</name>